<dbReference type="InterPro" id="IPR057687">
    <property type="entry name" value="DUF7927"/>
</dbReference>
<keyword evidence="2" id="KW-1133">Transmembrane helix</keyword>
<dbReference type="Proteomes" id="UP000016033">
    <property type="component" value="Unassembled WGS sequence"/>
</dbReference>
<keyword evidence="2" id="KW-0472">Membrane</keyword>
<dbReference type="SUPFAM" id="SSF63829">
    <property type="entry name" value="Calcium-dependent phosphotriesterase"/>
    <property type="match status" value="1"/>
</dbReference>
<dbReference type="InterPro" id="IPR048834">
    <property type="entry name" value="SpaA_pre-album"/>
</dbReference>
<evidence type="ECO:0000313" key="5">
    <source>
        <dbReference type="EMBL" id="EQM75756.1"/>
    </source>
</evidence>
<feature type="domain" description="SpaA-like prealbumin fold" evidence="3">
    <location>
        <begin position="309"/>
        <end position="428"/>
    </location>
</feature>
<organism evidence="5 6">
    <name type="scientific">Microbacterium maritypicum MF109</name>
    <dbReference type="NCBI Taxonomy" id="1333857"/>
    <lineage>
        <taxon>Bacteria</taxon>
        <taxon>Bacillati</taxon>
        <taxon>Actinomycetota</taxon>
        <taxon>Actinomycetes</taxon>
        <taxon>Micrococcales</taxon>
        <taxon>Microbacteriaceae</taxon>
        <taxon>Microbacterium</taxon>
    </lineage>
</organism>
<feature type="compositionally biased region" description="Low complexity" evidence="1">
    <location>
        <begin position="1117"/>
        <end position="1135"/>
    </location>
</feature>
<evidence type="ECO:0000259" key="3">
    <source>
        <dbReference type="Pfam" id="PF20674"/>
    </source>
</evidence>
<dbReference type="RefSeq" id="WP_021200186.1">
    <property type="nucleotide sequence ID" value="NZ_ATAO01000195.1"/>
</dbReference>
<gene>
    <name evidence="5" type="ORF">L687_01600</name>
</gene>
<keyword evidence="2" id="KW-0812">Transmembrane</keyword>
<dbReference type="PANTHER" id="PTHR34819">
    <property type="entry name" value="LARGE CYSTEINE-RICH PERIPLASMIC PROTEIN OMCB"/>
    <property type="match status" value="1"/>
</dbReference>
<feature type="domain" description="DUF7927" evidence="4">
    <location>
        <begin position="572"/>
        <end position="698"/>
    </location>
</feature>
<dbReference type="Pfam" id="PF25549">
    <property type="entry name" value="DUF7927"/>
    <property type="match status" value="9"/>
</dbReference>
<feature type="region of interest" description="Disordered" evidence="1">
    <location>
        <begin position="1398"/>
        <end position="1443"/>
    </location>
</feature>
<evidence type="ECO:0000259" key="4">
    <source>
        <dbReference type="Pfam" id="PF25549"/>
    </source>
</evidence>
<feature type="domain" description="DUF7927" evidence="4">
    <location>
        <begin position="1154"/>
        <end position="1276"/>
    </location>
</feature>
<feature type="region of interest" description="Disordered" evidence="1">
    <location>
        <begin position="679"/>
        <end position="702"/>
    </location>
</feature>
<dbReference type="PATRIC" id="fig|1333857.3.peg.2226"/>
<dbReference type="EMBL" id="ATAO01000195">
    <property type="protein sequence ID" value="EQM75756.1"/>
    <property type="molecule type" value="Genomic_DNA"/>
</dbReference>
<feature type="domain" description="DUF7927" evidence="4">
    <location>
        <begin position="1009"/>
        <end position="1130"/>
    </location>
</feature>
<comment type="caution">
    <text evidence="5">The sequence shown here is derived from an EMBL/GenBank/DDBJ whole genome shotgun (WGS) entry which is preliminary data.</text>
</comment>
<dbReference type="PANTHER" id="PTHR34819:SF3">
    <property type="entry name" value="CELL SURFACE PROTEIN"/>
    <property type="match status" value="1"/>
</dbReference>
<dbReference type="Gene3D" id="2.60.40.740">
    <property type="match status" value="6"/>
</dbReference>
<feature type="domain" description="DUF7927" evidence="4">
    <location>
        <begin position="722"/>
        <end position="840"/>
    </location>
</feature>
<feature type="region of interest" description="Disordered" evidence="1">
    <location>
        <begin position="1109"/>
        <end position="1148"/>
    </location>
</feature>
<accession>T5KKF4</accession>
<feature type="domain" description="DUF7927" evidence="4">
    <location>
        <begin position="1427"/>
        <end position="1557"/>
    </location>
</feature>
<name>T5KKF4_MICMQ</name>
<feature type="domain" description="DUF7927" evidence="4">
    <location>
        <begin position="1290"/>
        <end position="1421"/>
    </location>
</feature>
<protein>
    <recommendedName>
        <fullName evidence="7">Gram-positive cocci surface proteins LPxTG domain-containing protein</fullName>
    </recommendedName>
</protein>
<feature type="region of interest" description="Disordered" evidence="1">
    <location>
        <begin position="828"/>
        <end position="852"/>
    </location>
</feature>
<evidence type="ECO:0000256" key="2">
    <source>
        <dbReference type="SAM" id="Phobius"/>
    </source>
</evidence>
<evidence type="ECO:0000256" key="1">
    <source>
        <dbReference type="SAM" id="MobiDB-lite"/>
    </source>
</evidence>
<dbReference type="Pfam" id="PF20674">
    <property type="entry name" value="SpaA_3"/>
    <property type="match status" value="1"/>
</dbReference>
<dbReference type="InterPro" id="IPR026466">
    <property type="entry name" value="Fim_isopep_form_D2_dom"/>
</dbReference>
<dbReference type="InterPro" id="IPR051172">
    <property type="entry name" value="Chlamydia_OmcB"/>
</dbReference>
<feature type="domain" description="DUF7927" evidence="4">
    <location>
        <begin position="1563"/>
        <end position="1698"/>
    </location>
</feature>
<proteinExistence type="predicted"/>
<feature type="compositionally biased region" description="Low complexity" evidence="1">
    <location>
        <begin position="978"/>
        <end position="1000"/>
    </location>
</feature>
<feature type="region of interest" description="Disordered" evidence="1">
    <location>
        <begin position="1"/>
        <end position="21"/>
    </location>
</feature>
<dbReference type="NCBIfam" id="TIGR01451">
    <property type="entry name" value="B_ant_repeat"/>
    <property type="match status" value="3"/>
</dbReference>
<feature type="region of interest" description="Disordered" evidence="1">
    <location>
        <begin position="970"/>
        <end position="1020"/>
    </location>
</feature>
<evidence type="ECO:0000313" key="6">
    <source>
        <dbReference type="Proteomes" id="UP000016033"/>
    </source>
</evidence>
<feature type="transmembrane region" description="Helical" evidence="2">
    <location>
        <begin position="1709"/>
        <end position="1730"/>
    </location>
</feature>
<feature type="domain" description="DUF7927" evidence="4">
    <location>
        <begin position="865"/>
        <end position="989"/>
    </location>
</feature>
<evidence type="ECO:0008006" key="7">
    <source>
        <dbReference type="Google" id="ProtNLM"/>
    </source>
</evidence>
<feature type="domain" description="DUF7927" evidence="4">
    <location>
        <begin position="434"/>
        <end position="568"/>
    </location>
</feature>
<reference evidence="5 6" key="1">
    <citation type="journal article" date="2013" name="Genome Announc.">
        <title>Whole-genome sequences of five oyster-associated bacteria show potential for crude oil hydrocarbon degradation.</title>
        <authorList>
            <person name="Chauhan A."/>
            <person name="Green S."/>
            <person name="Pathak A."/>
            <person name="Thomas J."/>
            <person name="Venkatramanan R."/>
        </authorList>
    </citation>
    <scope>NUCLEOTIDE SEQUENCE [LARGE SCALE GENOMIC DNA]</scope>
    <source>
        <strain evidence="5 6">MF109</strain>
    </source>
</reference>
<dbReference type="NCBIfam" id="TIGR04226">
    <property type="entry name" value="RrgB_K2N_iso_D2"/>
    <property type="match status" value="1"/>
</dbReference>
<dbReference type="InterPro" id="IPR047589">
    <property type="entry name" value="DUF11_rpt"/>
</dbReference>
<sequence length="1737" mass="174224">MAFRVARKDRTSDGLPSERRNRWRGRARKLIGGAVSTALVASSMVFIGGTLTAAPAAAADPFLCTPGAVYVQSATEVREFVVNEQGGAPGEGGTLGATTLGVDHSNNALGISSSGQYAYTVTNAAGSKVLAKHDRVTDVTTRTSFTLNSSVLRGAVHPDTGVYYFASGTINGAINIYAWEENLTPQTYVQVGTLRPTAGSSAFGANGDMAFSASGQLVLVADNFIYSADLPATVTPSTATIEAKQVHDMGAGVQGNGIAFGNLGHIFVSASGGGNRIIEVDLPRGQTVNTTSLGSFAPTDMSSCTFPNTLTLKKDLPAGRHSATDQFALRVQSPAGYQVAQTDATTRGERTGLQPDYAGPVFTNQGDTFRLSEAASGTTDRTRYAESLDCVQVNPNGTTTPVAVTASGEVTQPSGSRGTDVTCTFTNVRLVPGLALRKTSDPADGLAVQAGQRLTYTVEAENTGNTVLDPVQVNDDLSGVLAFAEYQGDVVTKIDGTPVASGAATVTGDDLAWTGALEPGQVLTLTYSVIVDAGVEGERIANSVTASGTPPGTLPPPVTPPVTTEHPVAGFTVAKTSTPAAGTVVEPEQVIEYTVTGTNTGATTLNPASIADDLSGVLAHAAYNSDIATSVAGTPLTTGAATITGDDLAWTGALAPGQAVTITYSVTVDADASGEILKNSVTGTATPTTPKPGDPEGPEVPGEPIVPPTVTTEHPVIGSGFTISKSADPASGTAVSAGDTVTYTITGTNTGDTDLDPARIVDDLSGVLDDAGYNDDVTADRGSVTVTGSTLTWSGEVPRGASVTIRYSVTVDAGVQKALLHNVATGTATPQIPVDPTDPAGPSTPGTPIVPPAVETNHPVVDTGFEVVKSADPASGTAVRAGDTITYTISGVNTGNTTLDPATIVDDLSAVLAHARYGDDATASTGAIALDGTTLTWKGTLAPGARVEITYTVTVDEDATGVLLRNTVTGEGTPLIPVDPTDPGSPTTPGTPVTTPPSTTEHPVATPGFTVTKSADPVTGTRVDPGSVITYTVTGTNTGDTVLDPASIADDLRGALAHASYNDDVTATRGDVSVARGALSWSGMLRPGQDVVIVYSVTVDPTAGGETVANTATGTATPLIPTDPSDPDSPTTPGTPITPPPSTTEHPVNAPGFTFAKTADPAPGTAVDPGDVLTYTLTAVNTGQTALDPVEITDDLSKVLPYASYNSDAVAVIGGQPAAAVSVAGVKLRWSGALAVGQTVTVTYSVTVGADGVGSVLENSATATATPPGGSVITPPPGITTNVVNVPGFSVSKSADPAAGTAVDPGSVITYTVTGVNTGETILDPVTIVDDLSGVVSHADYNGDATARIGTTAATAPVVTGDRLSWDGVLPVGATVTITYSVTVQADAGGTVIANSVSGSATPPGGVPPIETPPATTEHPVNEPGFEVRKSADPSSGTRVDPGSVITYTVTGVNTGETALAPVSISDDLSGVLAHAAYNGDATATVVDGSAPAPVVDGDALTWTGALAVGQRVTITYSVTVNGDAGGATIANTVSGTATPPGGAVITPPPVTTENPVGTPGFAFVKTADPGTGTAVATGSVVTYTLVGTNTGETGLDEVVITDDLSGVLRHADLRAGATAVVGDGTASARTVAAPTVEGTQLRWSGSLAEGESVTITYSVTVHADAAGANLRNVAVGTATPPGGETITPPTSVTENPVLTPLALTGGLLAPWVLALAIALLLGGAVLLIVRRRRAQV</sequence>
<feature type="compositionally biased region" description="Basic and acidic residues" evidence="1">
    <location>
        <begin position="1"/>
        <end position="20"/>
    </location>
</feature>